<protein>
    <submittedName>
        <fullName evidence="1">Uncharacterized protein</fullName>
    </submittedName>
</protein>
<reference evidence="1 2" key="1">
    <citation type="submission" date="2022-11" db="EMBL/GenBank/DDBJ databases">
        <title>Whole genome sequence of Eschrichtius robustus ER-17-0199.</title>
        <authorList>
            <person name="Bruniche-Olsen A."/>
            <person name="Black A.N."/>
            <person name="Fields C.J."/>
            <person name="Walden K."/>
            <person name="Dewoody J.A."/>
        </authorList>
    </citation>
    <scope>NUCLEOTIDE SEQUENCE [LARGE SCALE GENOMIC DNA]</scope>
    <source>
        <strain evidence="1">ER-17-0199</strain>
        <tissue evidence="1">Blubber</tissue>
    </source>
</reference>
<organism evidence="1 2">
    <name type="scientific">Eschrichtius robustus</name>
    <name type="common">California gray whale</name>
    <name type="synonym">Eschrichtius gibbosus</name>
    <dbReference type="NCBI Taxonomy" id="9764"/>
    <lineage>
        <taxon>Eukaryota</taxon>
        <taxon>Metazoa</taxon>
        <taxon>Chordata</taxon>
        <taxon>Craniata</taxon>
        <taxon>Vertebrata</taxon>
        <taxon>Euteleostomi</taxon>
        <taxon>Mammalia</taxon>
        <taxon>Eutheria</taxon>
        <taxon>Laurasiatheria</taxon>
        <taxon>Artiodactyla</taxon>
        <taxon>Whippomorpha</taxon>
        <taxon>Cetacea</taxon>
        <taxon>Mysticeti</taxon>
        <taxon>Eschrichtiidae</taxon>
        <taxon>Eschrichtius</taxon>
    </lineage>
</organism>
<sequence length="133" mass="14625">MPVAKITGAMDGEKPLECKKCHQNPGLIVIRHALRAALPDPGWGRGVGLCPQGRFIERVALKQERGGCPPGEAEVIRAVSTASWRVGDVTEMGFVWRFVEVRLKAKEKVRSSARGSQPWWVPVPSNVKAQEET</sequence>
<dbReference type="EMBL" id="JAIQCJ010001896">
    <property type="protein sequence ID" value="KAJ8786999.1"/>
    <property type="molecule type" value="Genomic_DNA"/>
</dbReference>
<accession>A0AB34H5N1</accession>
<proteinExistence type="predicted"/>
<evidence type="ECO:0000313" key="1">
    <source>
        <dbReference type="EMBL" id="KAJ8786999.1"/>
    </source>
</evidence>
<evidence type="ECO:0000313" key="2">
    <source>
        <dbReference type="Proteomes" id="UP001159641"/>
    </source>
</evidence>
<keyword evidence="2" id="KW-1185">Reference proteome</keyword>
<dbReference type="AlphaFoldDB" id="A0AB34H5N1"/>
<gene>
    <name evidence="1" type="ORF">J1605_023254</name>
</gene>
<comment type="caution">
    <text evidence="1">The sequence shown here is derived from an EMBL/GenBank/DDBJ whole genome shotgun (WGS) entry which is preliminary data.</text>
</comment>
<name>A0AB34H5N1_ESCRO</name>
<dbReference type="Proteomes" id="UP001159641">
    <property type="component" value="Unassembled WGS sequence"/>
</dbReference>